<evidence type="ECO:0000256" key="3">
    <source>
        <dbReference type="ARBA" id="ARBA00038502"/>
    </source>
</evidence>
<gene>
    <name evidence="5" type="ORF">HEK616_41820</name>
</gene>
<accession>A0ABM7ZWH4</accession>
<feature type="domain" description="N-acetyltransferase" evidence="4">
    <location>
        <begin position="15"/>
        <end position="186"/>
    </location>
</feature>
<dbReference type="Pfam" id="PF13302">
    <property type="entry name" value="Acetyltransf_3"/>
    <property type="match status" value="1"/>
</dbReference>
<dbReference type="Proteomes" id="UP001059597">
    <property type="component" value="Chromosome"/>
</dbReference>
<organism evidence="5 6">
    <name type="scientific">Streptomyces nigrescens</name>
    <dbReference type="NCBI Taxonomy" id="1920"/>
    <lineage>
        <taxon>Bacteria</taxon>
        <taxon>Bacillati</taxon>
        <taxon>Actinomycetota</taxon>
        <taxon>Actinomycetes</taxon>
        <taxon>Kitasatosporales</taxon>
        <taxon>Streptomycetaceae</taxon>
        <taxon>Streptomyces</taxon>
    </lineage>
</organism>
<dbReference type="PANTHER" id="PTHR43792">
    <property type="entry name" value="GNAT FAMILY, PUTATIVE (AFU_ORTHOLOGUE AFUA_3G00765)-RELATED-RELATED"/>
    <property type="match status" value="1"/>
</dbReference>
<dbReference type="InterPro" id="IPR051531">
    <property type="entry name" value="N-acetyltransferase"/>
</dbReference>
<dbReference type="EMBL" id="AP026073">
    <property type="protein sequence ID" value="BDM70695.1"/>
    <property type="molecule type" value="Genomic_DNA"/>
</dbReference>
<dbReference type="Gene3D" id="3.40.630.30">
    <property type="match status" value="1"/>
</dbReference>
<evidence type="ECO:0000256" key="1">
    <source>
        <dbReference type="ARBA" id="ARBA00022679"/>
    </source>
</evidence>
<dbReference type="PROSITE" id="PS51186">
    <property type="entry name" value="GNAT"/>
    <property type="match status" value="1"/>
</dbReference>
<dbReference type="InterPro" id="IPR000182">
    <property type="entry name" value="GNAT_dom"/>
</dbReference>
<keyword evidence="6" id="KW-1185">Reference proteome</keyword>
<dbReference type="PANTHER" id="PTHR43792:SF8">
    <property type="entry name" value="[RIBOSOMAL PROTEIN US5]-ALANINE N-ACETYLTRANSFERASE"/>
    <property type="match status" value="1"/>
</dbReference>
<evidence type="ECO:0000313" key="6">
    <source>
        <dbReference type="Proteomes" id="UP001059597"/>
    </source>
</evidence>
<keyword evidence="2" id="KW-0012">Acyltransferase</keyword>
<evidence type="ECO:0000313" key="5">
    <source>
        <dbReference type="EMBL" id="BDM70695.1"/>
    </source>
</evidence>
<protein>
    <submittedName>
        <fullName evidence="5">GCN5 family N-acetyltransferase</fullName>
    </submittedName>
</protein>
<reference evidence="5" key="1">
    <citation type="submission" date="2022-06" db="EMBL/GenBank/DDBJ databases">
        <title>Complete genome sequence of Streptomyces nigrescens HEK616.</title>
        <authorList>
            <person name="Asamizu S."/>
            <person name="Onaka H."/>
        </authorList>
    </citation>
    <scope>NUCLEOTIDE SEQUENCE</scope>
    <source>
        <strain evidence="5">HEK616</strain>
    </source>
</reference>
<evidence type="ECO:0000256" key="2">
    <source>
        <dbReference type="ARBA" id="ARBA00023315"/>
    </source>
</evidence>
<comment type="similarity">
    <text evidence="3">Belongs to the acetyltransferase family. RimJ subfamily.</text>
</comment>
<dbReference type="SUPFAM" id="SSF55729">
    <property type="entry name" value="Acyl-CoA N-acyltransferases (Nat)"/>
    <property type="match status" value="1"/>
</dbReference>
<proteinExistence type="inferred from homology"/>
<evidence type="ECO:0000259" key="4">
    <source>
        <dbReference type="PROSITE" id="PS51186"/>
    </source>
</evidence>
<sequence length="194" mass="21284">MRMISASSAQLTPDVLMRPVTAEDAAGLARSYRRSRDHLRRWEPDRDDAFFTTDGQAARLHALLAERSAGQAMPWVLERRPDDGAGEPEVVGAITLTGIVLGPFRNAHLGYWIDAGQLRRGLASAAVTAVCAAADAELGLHRVQAGTLVDNLASQRTLLKCGFTAFGTAENYLHINGAWRDHRLFQKILNDRRP</sequence>
<dbReference type="InterPro" id="IPR016181">
    <property type="entry name" value="Acyl_CoA_acyltransferase"/>
</dbReference>
<name>A0ABM7ZWH4_STRNI</name>
<keyword evidence="1" id="KW-0808">Transferase</keyword>